<proteinExistence type="predicted"/>
<reference evidence="1 2" key="1">
    <citation type="submission" date="2024-01" db="EMBL/GenBank/DDBJ databases">
        <title>The genomes of 5 underutilized Papilionoideae crops provide insights into root nodulation and disease resistanc.</title>
        <authorList>
            <person name="Jiang F."/>
        </authorList>
    </citation>
    <scope>NUCLEOTIDE SEQUENCE [LARGE SCALE GENOMIC DNA]</scope>
    <source>
        <strain evidence="1">JINMINGXINNONG_FW02</strain>
        <tissue evidence="1">Leaves</tissue>
    </source>
</reference>
<gene>
    <name evidence="1" type="ORF">VNO80_09400</name>
</gene>
<organism evidence="1 2">
    <name type="scientific">Phaseolus coccineus</name>
    <name type="common">Scarlet runner bean</name>
    <name type="synonym">Phaseolus multiflorus</name>
    <dbReference type="NCBI Taxonomy" id="3886"/>
    <lineage>
        <taxon>Eukaryota</taxon>
        <taxon>Viridiplantae</taxon>
        <taxon>Streptophyta</taxon>
        <taxon>Embryophyta</taxon>
        <taxon>Tracheophyta</taxon>
        <taxon>Spermatophyta</taxon>
        <taxon>Magnoliopsida</taxon>
        <taxon>eudicotyledons</taxon>
        <taxon>Gunneridae</taxon>
        <taxon>Pentapetalae</taxon>
        <taxon>rosids</taxon>
        <taxon>fabids</taxon>
        <taxon>Fabales</taxon>
        <taxon>Fabaceae</taxon>
        <taxon>Papilionoideae</taxon>
        <taxon>50 kb inversion clade</taxon>
        <taxon>NPAAA clade</taxon>
        <taxon>indigoferoid/millettioid clade</taxon>
        <taxon>Phaseoleae</taxon>
        <taxon>Phaseolus</taxon>
    </lineage>
</organism>
<dbReference type="EMBL" id="JAYMYR010000004">
    <property type="protein sequence ID" value="KAK7367388.1"/>
    <property type="molecule type" value="Genomic_DNA"/>
</dbReference>
<keyword evidence="2" id="KW-1185">Reference proteome</keyword>
<evidence type="ECO:0000313" key="2">
    <source>
        <dbReference type="Proteomes" id="UP001374584"/>
    </source>
</evidence>
<sequence length="110" mass="13169">MNLPTLEFVSFWDELSVAPFFGVQICHMVLSRGLSESRITEIFCHLYVVPVIFLFLRLHDSEDKKLRFSTRVSKRIEHEVQLFPLGTTIRTRIKDKWNMRNMIKVTRQWL</sequence>
<protein>
    <submittedName>
        <fullName evidence="1">Uncharacterized protein</fullName>
    </submittedName>
</protein>
<dbReference type="AlphaFoldDB" id="A0AAN9NCH4"/>
<name>A0AAN9NCH4_PHACN</name>
<comment type="caution">
    <text evidence="1">The sequence shown here is derived from an EMBL/GenBank/DDBJ whole genome shotgun (WGS) entry which is preliminary data.</text>
</comment>
<accession>A0AAN9NCH4</accession>
<dbReference type="Proteomes" id="UP001374584">
    <property type="component" value="Unassembled WGS sequence"/>
</dbReference>
<evidence type="ECO:0000313" key="1">
    <source>
        <dbReference type="EMBL" id="KAK7367388.1"/>
    </source>
</evidence>